<dbReference type="SUPFAM" id="SSF55486">
    <property type="entry name" value="Metalloproteases ('zincins'), catalytic domain"/>
    <property type="match status" value="1"/>
</dbReference>
<keyword evidence="2" id="KW-0645">Protease</keyword>
<dbReference type="InterPro" id="IPR011096">
    <property type="entry name" value="FTP_domain"/>
</dbReference>
<name>A0ABR9N6M1_9MICO</name>
<dbReference type="InterPro" id="IPR023612">
    <property type="entry name" value="Peptidase_M4"/>
</dbReference>
<keyword evidence="14" id="KW-1185">Reference proteome</keyword>
<feature type="compositionally biased region" description="Low complexity" evidence="8">
    <location>
        <begin position="256"/>
        <end position="274"/>
    </location>
</feature>
<gene>
    <name evidence="13" type="ORF">IHE71_24260</name>
</gene>
<dbReference type="InterPro" id="IPR013856">
    <property type="entry name" value="Peptidase_M4_domain"/>
</dbReference>
<evidence type="ECO:0000313" key="14">
    <source>
        <dbReference type="Proteomes" id="UP000625527"/>
    </source>
</evidence>
<evidence type="ECO:0000259" key="10">
    <source>
        <dbReference type="Pfam" id="PF01447"/>
    </source>
</evidence>
<dbReference type="PANTHER" id="PTHR33794:SF1">
    <property type="entry name" value="BACILLOLYSIN"/>
    <property type="match status" value="1"/>
</dbReference>
<feature type="chain" id="PRO_5046350621" evidence="9">
    <location>
        <begin position="43"/>
        <end position="995"/>
    </location>
</feature>
<evidence type="ECO:0000313" key="13">
    <source>
        <dbReference type="EMBL" id="MBE1878814.1"/>
    </source>
</evidence>
<comment type="similarity">
    <text evidence="1">Belongs to the peptidase M4 family.</text>
</comment>
<dbReference type="EMBL" id="JADAQT010000111">
    <property type="protein sequence ID" value="MBE1878814.1"/>
    <property type="molecule type" value="Genomic_DNA"/>
</dbReference>
<evidence type="ECO:0000256" key="5">
    <source>
        <dbReference type="ARBA" id="ARBA00022801"/>
    </source>
</evidence>
<evidence type="ECO:0000256" key="9">
    <source>
        <dbReference type="SAM" id="SignalP"/>
    </source>
</evidence>
<proteinExistence type="inferred from homology"/>
<evidence type="ECO:0000256" key="3">
    <source>
        <dbReference type="ARBA" id="ARBA00022723"/>
    </source>
</evidence>
<feature type="region of interest" description="Disordered" evidence="8">
    <location>
        <begin position="250"/>
        <end position="298"/>
    </location>
</feature>
<feature type="domain" description="FTP" evidence="12">
    <location>
        <begin position="108"/>
        <end position="154"/>
    </location>
</feature>
<accession>A0ABR9N6M1</accession>
<protein>
    <submittedName>
        <fullName evidence="13">M4 family metallopeptidase</fullName>
    </submittedName>
</protein>
<organism evidence="13 14">
    <name type="scientific">Myceligenerans pegani</name>
    <dbReference type="NCBI Taxonomy" id="2776917"/>
    <lineage>
        <taxon>Bacteria</taxon>
        <taxon>Bacillati</taxon>
        <taxon>Actinomycetota</taxon>
        <taxon>Actinomycetes</taxon>
        <taxon>Micrococcales</taxon>
        <taxon>Promicromonosporaceae</taxon>
        <taxon>Myceligenerans</taxon>
    </lineage>
</organism>
<evidence type="ECO:0000256" key="7">
    <source>
        <dbReference type="ARBA" id="ARBA00023049"/>
    </source>
</evidence>
<evidence type="ECO:0000256" key="6">
    <source>
        <dbReference type="ARBA" id="ARBA00022833"/>
    </source>
</evidence>
<feature type="domain" description="Peptidase M4 C-terminal" evidence="11">
    <location>
        <begin position="481"/>
        <end position="636"/>
    </location>
</feature>
<feature type="signal peptide" evidence="9">
    <location>
        <begin position="1"/>
        <end position="42"/>
    </location>
</feature>
<evidence type="ECO:0000256" key="1">
    <source>
        <dbReference type="ARBA" id="ARBA00009388"/>
    </source>
</evidence>
<dbReference type="PRINTS" id="PR00730">
    <property type="entry name" value="THERMOLYSIN"/>
</dbReference>
<dbReference type="RefSeq" id="WP_192865375.1">
    <property type="nucleotide sequence ID" value="NZ_JADAQT010000111.1"/>
</dbReference>
<evidence type="ECO:0000259" key="12">
    <source>
        <dbReference type="Pfam" id="PF07504"/>
    </source>
</evidence>
<dbReference type="InterPro" id="IPR027268">
    <property type="entry name" value="Peptidase_M4/M1_CTD_sf"/>
</dbReference>
<keyword evidence="3" id="KW-0479">Metal-binding</keyword>
<dbReference type="InterPro" id="IPR001570">
    <property type="entry name" value="Peptidase_M4_C_domain"/>
</dbReference>
<comment type="caution">
    <text evidence="13">The sequence shown here is derived from an EMBL/GenBank/DDBJ whole genome shotgun (WGS) entry which is preliminary data.</text>
</comment>
<dbReference type="InterPro" id="IPR050728">
    <property type="entry name" value="Zinc_Metalloprotease_M4"/>
</dbReference>
<dbReference type="Gene3D" id="3.10.450.490">
    <property type="match status" value="1"/>
</dbReference>
<evidence type="ECO:0000256" key="8">
    <source>
        <dbReference type="SAM" id="MobiDB-lite"/>
    </source>
</evidence>
<evidence type="ECO:0000256" key="4">
    <source>
        <dbReference type="ARBA" id="ARBA00022729"/>
    </source>
</evidence>
<keyword evidence="4 9" id="KW-0732">Signal</keyword>
<evidence type="ECO:0000259" key="11">
    <source>
        <dbReference type="Pfam" id="PF02868"/>
    </source>
</evidence>
<dbReference type="PANTHER" id="PTHR33794">
    <property type="entry name" value="BACILLOLYSIN"/>
    <property type="match status" value="1"/>
</dbReference>
<dbReference type="Gene3D" id="3.10.170.10">
    <property type="match status" value="1"/>
</dbReference>
<reference evidence="13 14" key="1">
    <citation type="submission" date="2020-10" db="EMBL/GenBank/DDBJ databases">
        <title>Myceligenerans pegani sp. nov., an endophytic actinomycete isolated from Peganum harmala L. in Xinjiang, China.</title>
        <authorList>
            <person name="Xin L."/>
        </authorList>
    </citation>
    <scope>NUCLEOTIDE SEQUENCE [LARGE SCALE GENOMIC DNA]</scope>
    <source>
        <strain evidence="13 14">TRM65318</strain>
    </source>
</reference>
<dbReference type="Pfam" id="PF02868">
    <property type="entry name" value="Peptidase_M4_C"/>
    <property type="match status" value="1"/>
</dbReference>
<dbReference type="Pfam" id="PF07504">
    <property type="entry name" value="FTP"/>
    <property type="match status" value="1"/>
</dbReference>
<dbReference type="Pfam" id="PF01447">
    <property type="entry name" value="Peptidase_M4"/>
    <property type="match status" value="1"/>
</dbReference>
<sequence>MSTPRIRRDPSSRHRAPARLGALVAAVALGTTMIPASQAAWAAPSGRAAVAETVPAAPGGLPVPDTDTPTLVEGLDEPVDAHVPASRAAIRHLAEHRARYGVERPARDLEVSSVVTDGDRETVRLDQRHQGVPVLGAQYVVRMERDGGRRTVTGASGTLFTGLSVDTNRETLPAATIVDRAVDQVAAELNSGFAPRDRSALAGRDGGLVVLPAGAGMLTREVVVTGTHPVTGGPVRHKVYADAGSGVLLTGWNDLRTTPTPTTGERPGEGRPTGNSGRQRGKPSTPPADGTPSVPRLPVIAGENAVGSGTTLQGDLVPLRLTRDPDGTYWMQDDATDPRVTTHDGDGVSIQMFDGSWTSWDMPGLADPGGWHEYLPVVSSPEAVQPAGNTDLGAVDAHRAAVATREFYAERLGRDGIDGQGSAIHVVNDVANWGNPVVGASWDPVHQIVRVGSGDAEYLPLSADVDVIAHEITHGVVQHTADLVYSGQPGALNEAFADYFGNAVDVELSGTSMDDPTAGLVGEDLCRTFEPAECAIRDLNDGMTTADFVSIPDDETMDNGGVHLNSTIVSGALWDVREALGGRLADRIVYRALSDYLTPLSRFADARAAVLAAAKDLGLRGHARRVITRAFDAHGVTPHWERTVLRPDTKVLVDDVNNGYNTWPARWRFHDVGGGWYAVPRASMTITEISPLAIWAGRVRGHGTPRQVSPDDGRAHVMPATDGRHVAWVAVGETYDLMIAPVRGGRPRVLFSTTDGITGVSIDDGVVAWSKPDPASAWAERVFHQRVYEPAAHMLEPGDPLGDEGKPDVRDGRIAFLRRDFSGGFGVRIHDVRTGETVSAGHDTEALGADGPVLTGSGVVWAANLLFPDSPFGWGEEFKTLRVARPDGTGSRAITSEDGDVRSRVWSYTASDDVITVQESAPGDAGAGGDIRETVPRLAQYAWDGRLLGPVSCNPGAQQYPAAVSGREVVWIDSTTGDSALVVGDGRKVDCSTHH</sequence>
<dbReference type="SUPFAM" id="SSF69304">
    <property type="entry name" value="Tricorn protease N-terminal domain"/>
    <property type="match status" value="1"/>
</dbReference>
<dbReference type="Proteomes" id="UP000625527">
    <property type="component" value="Unassembled WGS sequence"/>
</dbReference>
<feature type="domain" description="Peptidase M4" evidence="10">
    <location>
        <begin position="307"/>
        <end position="478"/>
    </location>
</feature>
<dbReference type="Gene3D" id="1.10.390.10">
    <property type="entry name" value="Neutral Protease Domain 2"/>
    <property type="match status" value="1"/>
</dbReference>
<keyword evidence="7" id="KW-0482">Metalloprotease</keyword>
<evidence type="ECO:0000256" key="2">
    <source>
        <dbReference type="ARBA" id="ARBA00022670"/>
    </source>
</evidence>
<keyword evidence="5" id="KW-0378">Hydrolase</keyword>
<keyword evidence="6" id="KW-0862">Zinc</keyword>